<keyword evidence="1" id="KW-0472">Membrane</keyword>
<dbReference type="EMBL" id="JANDHW010000001">
    <property type="protein sequence ID" value="MCP9610823.1"/>
    <property type="molecule type" value="Genomic_DNA"/>
</dbReference>
<proteinExistence type="predicted"/>
<evidence type="ECO:0008006" key="4">
    <source>
        <dbReference type="Google" id="ProtNLM"/>
    </source>
</evidence>
<reference evidence="2 3" key="1">
    <citation type="submission" date="2022-07" db="EMBL/GenBank/DDBJ databases">
        <title>Fecal culturing of patients with breast cancer.</title>
        <authorList>
            <person name="Teng N.M.Y."/>
            <person name="Kiu R."/>
            <person name="Evans R."/>
            <person name="Baker D.J."/>
            <person name="Zenner C."/>
            <person name="Robinson S.D."/>
            <person name="Hall L.J."/>
        </authorList>
    </citation>
    <scope>NUCLEOTIDE SEQUENCE [LARGE SCALE GENOMIC DNA]</scope>
    <source>
        <strain evidence="2 3">LH1063</strain>
    </source>
</reference>
<comment type="caution">
    <text evidence="2">The sequence shown here is derived from an EMBL/GenBank/DDBJ whole genome shotgun (WGS) entry which is preliminary data.</text>
</comment>
<name>A0ABT1MGL5_9BACT</name>
<dbReference type="Proteomes" id="UP001205603">
    <property type="component" value="Unassembled WGS sequence"/>
</dbReference>
<dbReference type="RefSeq" id="WP_255025403.1">
    <property type="nucleotide sequence ID" value="NZ_JANDHW010000001.1"/>
</dbReference>
<evidence type="ECO:0000313" key="2">
    <source>
        <dbReference type="EMBL" id="MCP9610823.1"/>
    </source>
</evidence>
<gene>
    <name evidence="2" type="ORF">NMU02_01790</name>
</gene>
<evidence type="ECO:0000313" key="3">
    <source>
        <dbReference type="Proteomes" id="UP001205603"/>
    </source>
</evidence>
<evidence type="ECO:0000256" key="1">
    <source>
        <dbReference type="SAM" id="Phobius"/>
    </source>
</evidence>
<feature type="transmembrane region" description="Helical" evidence="1">
    <location>
        <begin position="6"/>
        <end position="22"/>
    </location>
</feature>
<organism evidence="2 3">
    <name type="scientific">Coprobacter tertius</name>
    <dbReference type="NCBI Taxonomy" id="2944915"/>
    <lineage>
        <taxon>Bacteria</taxon>
        <taxon>Pseudomonadati</taxon>
        <taxon>Bacteroidota</taxon>
        <taxon>Bacteroidia</taxon>
        <taxon>Bacteroidales</taxon>
        <taxon>Barnesiellaceae</taxon>
        <taxon>Coprobacter</taxon>
    </lineage>
</organism>
<accession>A0ABT1MGL5</accession>
<keyword evidence="1" id="KW-1133">Transmembrane helix</keyword>
<keyword evidence="3" id="KW-1185">Reference proteome</keyword>
<keyword evidence="1" id="KW-0812">Transmembrane</keyword>
<sequence>MIFKNVIIIFIVIFTPFIFFGQNKTDKIKSKYYYDVDSILTLRCDSIGNDLNVYFYTKSKQKYNVCMDFNYNGGYKALSAYCDSVYFNREDYNYDELNATALYSILFDKNLKIKDIRILKRNAYNNSKYNYDLLIKKILYSTESRWSKYDKDNNCKWYFYLGVFDVR</sequence>
<protein>
    <recommendedName>
        <fullName evidence="4">Secreted protein</fullName>
    </recommendedName>
</protein>